<evidence type="ECO:0000313" key="1">
    <source>
        <dbReference type="EMBL" id="CAG8502732.1"/>
    </source>
</evidence>
<keyword evidence="2" id="KW-1185">Reference proteome</keyword>
<name>A0ACA9L1U1_9GLOM</name>
<feature type="non-terminal residue" evidence="1">
    <location>
        <position position="79"/>
    </location>
</feature>
<sequence length="79" mass="9272">MFLEDLCFKIAFWFSVAEPSMLKDTIISVCKIKAEKYYNEKNREKTQDNKKLENDLNSLTYQMQAMSEKLTAALTLHTE</sequence>
<accession>A0ACA9L1U1</accession>
<dbReference type="Proteomes" id="UP000789366">
    <property type="component" value="Unassembled WGS sequence"/>
</dbReference>
<evidence type="ECO:0000313" key="2">
    <source>
        <dbReference type="Proteomes" id="UP000789366"/>
    </source>
</evidence>
<reference evidence="1" key="1">
    <citation type="submission" date="2021-06" db="EMBL/GenBank/DDBJ databases">
        <authorList>
            <person name="Kallberg Y."/>
            <person name="Tangrot J."/>
            <person name="Rosling A."/>
        </authorList>
    </citation>
    <scope>NUCLEOTIDE SEQUENCE</scope>
    <source>
        <strain evidence="1">28 12/20/2015</strain>
    </source>
</reference>
<gene>
    <name evidence="1" type="ORF">SPELUC_LOCUS3092</name>
</gene>
<protein>
    <submittedName>
        <fullName evidence="1">5143_t:CDS:1</fullName>
    </submittedName>
</protein>
<organism evidence="1 2">
    <name type="scientific">Cetraspora pellucida</name>
    <dbReference type="NCBI Taxonomy" id="1433469"/>
    <lineage>
        <taxon>Eukaryota</taxon>
        <taxon>Fungi</taxon>
        <taxon>Fungi incertae sedis</taxon>
        <taxon>Mucoromycota</taxon>
        <taxon>Glomeromycotina</taxon>
        <taxon>Glomeromycetes</taxon>
        <taxon>Diversisporales</taxon>
        <taxon>Gigasporaceae</taxon>
        <taxon>Cetraspora</taxon>
    </lineage>
</organism>
<comment type="caution">
    <text evidence="1">The sequence shown here is derived from an EMBL/GenBank/DDBJ whole genome shotgun (WGS) entry which is preliminary data.</text>
</comment>
<proteinExistence type="predicted"/>
<dbReference type="EMBL" id="CAJVPW010002262">
    <property type="protein sequence ID" value="CAG8502732.1"/>
    <property type="molecule type" value="Genomic_DNA"/>
</dbReference>